<dbReference type="InterPro" id="IPR013108">
    <property type="entry name" value="Amidohydro_3"/>
</dbReference>
<dbReference type="Pfam" id="PF07969">
    <property type="entry name" value="Amidohydro_3"/>
    <property type="match status" value="1"/>
</dbReference>
<evidence type="ECO:0000313" key="2">
    <source>
        <dbReference type="EMBL" id="GAG93968.1"/>
    </source>
</evidence>
<dbReference type="PANTHER" id="PTHR22642">
    <property type="entry name" value="IMIDAZOLONEPROPIONASE"/>
    <property type="match status" value="1"/>
</dbReference>
<gene>
    <name evidence="2" type="ORF">S01H4_50754</name>
</gene>
<dbReference type="AlphaFoldDB" id="X1CCI8"/>
<evidence type="ECO:0000259" key="1">
    <source>
        <dbReference type="Pfam" id="PF07969"/>
    </source>
</evidence>
<accession>X1CCI8</accession>
<reference evidence="2" key="1">
    <citation type="journal article" date="2014" name="Front. Microbiol.">
        <title>High frequency of phylogenetically diverse reductive dehalogenase-homologous genes in deep subseafloor sedimentary metagenomes.</title>
        <authorList>
            <person name="Kawai M."/>
            <person name="Futagami T."/>
            <person name="Toyoda A."/>
            <person name="Takaki Y."/>
            <person name="Nishi S."/>
            <person name="Hori S."/>
            <person name="Arai W."/>
            <person name="Tsubouchi T."/>
            <person name="Morono Y."/>
            <person name="Uchiyama I."/>
            <person name="Ito T."/>
            <person name="Fujiyama A."/>
            <person name="Inagaki F."/>
            <person name="Takami H."/>
        </authorList>
    </citation>
    <scope>NUCLEOTIDE SEQUENCE</scope>
    <source>
        <strain evidence="2">Expedition CK06-06</strain>
    </source>
</reference>
<dbReference type="PANTHER" id="PTHR22642:SF2">
    <property type="entry name" value="PROTEIN LONG AFTER FAR-RED 3"/>
    <property type="match status" value="1"/>
</dbReference>
<dbReference type="Gene3D" id="3.20.20.140">
    <property type="entry name" value="Metal-dependent hydrolases"/>
    <property type="match status" value="1"/>
</dbReference>
<feature type="non-terminal residue" evidence="2">
    <location>
        <position position="1"/>
    </location>
</feature>
<dbReference type="InterPro" id="IPR011059">
    <property type="entry name" value="Metal-dep_hydrolase_composite"/>
</dbReference>
<dbReference type="SUPFAM" id="SSF51338">
    <property type="entry name" value="Composite domain of metallo-dependent hydrolases"/>
    <property type="match status" value="1"/>
</dbReference>
<organism evidence="2">
    <name type="scientific">marine sediment metagenome</name>
    <dbReference type="NCBI Taxonomy" id="412755"/>
    <lineage>
        <taxon>unclassified sequences</taxon>
        <taxon>metagenomes</taxon>
        <taxon>ecological metagenomes</taxon>
    </lineage>
</organism>
<protein>
    <recommendedName>
        <fullName evidence="1">Amidohydrolase 3 domain-containing protein</fullName>
    </recommendedName>
</protein>
<comment type="caution">
    <text evidence="2">The sequence shown here is derived from an EMBL/GenBank/DDBJ whole genome shotgun (WGS) entry which is preliminary data.</text>
</comment>
<proteinExistence type="predicted"/>
<sequence>TSVNPYNPFLAMWSMVTRTTERNSVIVPWEAITREEALKMYTINNAYASFEESLKGSLEPGKLADLAILSGDYLDCPVEQIREIKSEITMVGGKIVYSSGH</sequence>
<name>X1CCI8_9ZZZZ</name>
<dbReference type="EMBL" id="BART01028842">
    <property type="protein sequence ID" value="GAG93968.1"/>
    <property type="molecule type" value="Genomic_DNA"/>
</dbReference>
<feature type="domain" description="Amidohydrolase 3" evidence="1">
    <location>
        <begin position="2"/>
        <end position="97"/>
    </location>
</feature>
<dbReference type="GO" id="GO:0016810">
    <property type="term" value="F:hydrolase activity, acting on carbon-nitrogen (but not peptide) bonds"/>
    <property type="evidence" value="ECO:0007669"/>
    <property type="project" value="InterPro"/>
</dbReference>